<protein>
    <submittedName>
        <fullName evidence="8">MFS transporter-like protein</fullName>
    </submittedName>
</protein>
<feature type="transmembrane region" description="Helical" evidence="6">
    <location>
        <begin position="224"/>
        <end position="246"/>
    </location>
</feature>
<evidence type="ECO:0000256" key="3">
    <source>
        <dbReference type="ARBA" id="ARBA00022989"/>
    </source>
</evidence>
<sequence length="576" mass="63745">MGMWILESKSMEHVPGTTRYFDDPERPQAATSESATGLKCDTSGPVPIILVPQPSDDPNDPLNWPLWKRDVILLILSVVSIFATSLGPILAANTITLSLVFLVKFTKIAELTGYFLLGVGIAGVLCVPSARIWGKRHLFLLGTIILVFSSGWGGASRSYTSLLWARIFQGIGTAPFEALVNAAVGDMYFVHERGKRMALTNLAVFGGAFFTPILVGKITHTLGWWWSFYFVTIFIGVCLPLLFFFVPETAYRRSTHLNTDLASTDDLQPLSKPQESGREANNSTEIEPNMAADTTQREVEKGVPEPGSQPVLNDHHFAGADTPLKTYKEKLLPFSGRKTDDNFFKLFLRPFPLFVHPAIFWACLIQGTMIGWTVFIGIMLAAIFIGPPLFWGEVNTGYAYTGAFLGSVIGFLIAGGLADWSAKYMTRKNNGIYEPEFRIVLVIPQTIFGCTGLYLFGVVCSNPTHYSWVWSVFAFGLQVGGMVIGAVAASLYIVDAHRDIAIEAFTCILIFKNFFSFGLTFSAYDWIIKGGVYPTFMWIASIQVVISLLAIPMYVFGKRNRSFFHKHDILKMTGLA</sequence>
<dbReference type="PROSITE" id="PS50850">
    <property type="entry name" value="MFS"/>
    <property type="match status" value="1"/>
</dbReference>
<dbReference type="InterPro" id="IPR036259">
    <property type="entry name" value="MFS_trans_sf"/>
</dbReference>
<keyword evidence="9" id="KW-1185">Reference proteome</keyword>
<feature type="transmembrane region" description="Helical" evidence="6">
    <location>
        <begin position="111"/>
        <end position="130"/>
    </location>
</feature>
<dbReference type="InterPro" id="IPR011701">
    <property type="entry name" value="MFS"/>
</dbReference>
<keyword evidence="4 6" id="KW-0472">Membrane</keyword>
<feature type="transmembrane region" description="Helical" evidence="6">
    <location>
        <begin position="167"/>
        <end position="190"/>
    </location>
</feature>
<evidence type="ECO:0000313" key="8">
    <source>
        <dbReference type="EMBL" id="PMD52125.1"/>
    </source>
</evidence>
<dbReference type="PANTHER" id="PTHR23502:SF29">
    <property type="entry name" value="TRANSPORTER, PUTATIVE (AFU_ORTHOLOGUE AFUA_6G06680)-RELATED"/>
    <property type="match status" value="1"/>
</dbReference>
<feature type="compositionally biased region" description="Polar residues" evidence="5">
    <location>
        <begin position="263"/>
        <end position="286"/>
    </location>
</feature>
<feature type="transmembrane region" description="Helical" evidence="6">
    <location>
        <begin position="71"/>
        <end position="91"/>
    </location>
</feature>
<name>A0A2J6SMY5_9HELO</name>
<dbReference type="SUPFAM" id="SSF103473">
    <property type="entry name" value="MFS general substrate transporter"/>
    <property type="match status" value="1"/>
</dbReference>
<dbReference type="Pfam" id="PF07690">
    <property type="entry name" value="MFS_1"/>
    <property type="match status" value="1"/>
</dbReference>
<keyword evidence="2 6" id="KW-0812">Transmembrane</keyword>
<dbReference type="InParanoid" id="A0A2J6SMY5"/>
<dbReference type="InterPro" id="IPR020846">
    <property type="entry name" value="MFS_dom"/>
</dbReference>
<feature type="region of interest" description="Disordered" evidence="5">
    <location>
        <begin position="15"/>
        <end position="37"/>
    </location>
</feature>
<feature type="transmembrane region" description="Helical" evidence="6">
    <location>
        <begin position="358"/>
        <end position="385"/>
    </location>
</feature>
<feature type="transmembrane region" description="Helical" evidence="6">
    <location>
        <begin position="137"/>
        <end position="155"/>
    </location>
</feature>
<proteinExistence type="predicted"/>
<feature type="region of interest" description="Disordered" evidence="5">
    <location>
        <begin position="263"/>
        <end position="306"/>
    </location>
</feature>
<evidence type="ECO:0000256" key="1">
    <source>
        <dbReference type="ARBA" id="ARBA00004141"/>
    </source>
</evidence>
<evidence type="ECO:0000259" key="7">
    <source>
        <dbReference type="PROSITE" id="PS50850"/>
    </source>
</evidence>
<organism evidence="8 9">
    <name type="scientific">Hyaloscypha bicolor E</name>
    <dbReference type="NCBI Taxonomy" id="1095630"/>
    <lineage>
        <taxon>Eukaryota</taxon>
        <taxon>Fungi</taxon>
        <taxon>Dikarya</taxon>
        <taxon>Ascomycota</taxon>
        <taxon>Pezizomycotina</taxon>
        <taxon>Leotiomycetes</taxon>
        <taxon>Helotiales</taxon>
        <taxon>Hyaloscyphaceae</taxon>
        <taxon>Hyaloscypha</taxon>
        <taxon>Hyaloscypha bicolor</taxon>
    </lineage>
</organism>
<dbReference type="RefSeq" id="XP_024729029.1">
    <property type="nucleotide sequence ID" value="XM_024881864.1"/>
</dbReference>
<dbReference type="AlphaFoldDB" id="A0A2J6SMY5"/>
<evidence type="ECO:0000313" key="9">
    <source>
        <dbReference type="Proteomes" id="UP000235371"/>
    </source>
</evidence>
<accession>A0A2J6SMY5</accession>
<feature type="transmembrane region" description="Helical" evidence="6">
    <location>
        <begin position="439"/>
        <end position="456"/>
    </location>
</feature>
<feature type="transmembrane region" description="Helical" evidence="6">
    <location>
        <begin position="500"/>
        <end position="524"/>
    </location>
</feature>
<feature type="transmembrane region" description="Helical" evidence="6">
    <location>
        <begin position="397"/>
        <end position="418"/>
    </location>
</feature>
<dbReference type="EMBL" id="KZ613912">
    <property type="protein sequence ID" value="PMD52125.1"/>
    <property type="molecule type" value="Genomic_DNA"/>
</dbReference>
<dbReference type="Gene3D" id="1.20.1250.20">
    <property type="entry name" value="MFS general substrate transporter like domains"/>
    <property type="match status" value="1"/>
</dbReference>
<comment type="subcellular location">
    <subcellularLocation>
        <location evidence="1">Membrane</location>
        <topology evidence="1">Multi-pass membrane protein</topology>
    </subcellularLocation>
</comment>
<feature type="transmembrane region" description="Helical" evidence="6">
    <location>
        <begin position="468"/>
        <end position="493"/>
    </location>
</feature>
<keyword evidence="3 6" id="KW-1133">Transmembrane helix</keyword>
<evidence type="ECO:0000256" key="4">
    <source>
        <dbReference type="ARBA" id="ARBA00023136"/>
    </source>
</evidence>
<evidence type="ECO:0000256" key="6">
    <source>
        <dbReference type="SAM" id="Phobius"/>
    </source>
</evidence>
<feature type="transmembrane region" description="Helical" evidence="6">
    <location>
        <begin position="536"/>
        <end position="556"/>
    </location>
</feature>
<evidence type="ECO:0000256" key="5">
    <source>
        <dbReference type="SAM" id="MobiDB-lite"/>
    </source>
</evidence>
<feature type="transmembrane region" description="Helical" evidence="6">
    <location>
        <begin position="197"/>
        <end position="218"/>
    </location>
</feature>
<evidence type="ECO:0000256" key="2">
    <source>
        <dbReference type="ARBA" id="ARBA00022692"/>
    </source>
</evidence>
<dbReference type="GO" id="GO:0022857">
    <property type="term" value="F:transmembrane transporter activity"/>
    <property type="evidence" value="ECO:0007669"/>
    <property type="project" value="InterPro"/>
</dbReference>
<dbReference type="STRING" id="1095630.A0A2J6SMY5"/>
<gene>
    <name evidence="8" type="ORF">K444DRAFT_621271</name>
</gene>
<dbReference type="OrthoDB" id="2585655at2759"/>
<feature type="domain" description="Major facilitator superfamily (MFS) profile" evidence="7">
    <location>
        <begin position="71"/>
        <end position="576"/>
    </location>
</feature>
<dbReference type="GO" id="GO:0005886">
    <property type="term" value="C:plasma membrane"/>
    <property type="evidence" value="ECO:0007669"/>
    <property type="project" value="TreeGrafter"/>
</dbReference>
<reference evidence="8 9" key="1">
    <citation type="submission" date="2016-04" db="EMBL/GenBank/DDBJ databases">
        <title>A degradative enzymes factory behind the ericoid mycorrhizal symbiosis.</title>
        <authorList>
            <consortium name="DOE Joint Genome Institute"/>
            <person name="Martino E."/>
            <person name="Morin E."/>
            <person name="Grelet G."/>
            <person name="Kuo A."/>
            <person name="Kohler A."/>
            <person name="Daghino S."/>
            <person name="Barry K."/>
            <person name="Choi C."/>
            <person name="Cichocki N."/>
            <person name="Clum A."/>
            <person name="Copeland A."/>
            <person name="Hainaut M."/>
            <person name="Haridas S."/>
            <person name="Labutti K."/>
            <person name="Lindquist E."/>
            <person name="Lipzen A."/>
            <person name="Khouja H.-R."/>
            <person name="Murat C."/>
            <person name="Ohm R."/>
            <person name="Olson A."/>
            <person name="Spatafora J."/>
            <person name="Veneault-Fourrey C."/>
            <person name="Henrissat B."/>
            <person name="Grigoriev I."/>
            <person name="Martin F."/>
            <person name="Perotto S."/>
        </authorList>
    </citation>
    <scope>NUCLEOTIDE SEQUENCE [LARGE SCALE GENOMIC DNA]</scope>
    <source>
        <strain evidence="8 9">E</strain>
    </source>
</reference>
<dbReference type="PANTHER" id="PTHR23502">
    <property type="entry name" value="MAJOR FACILITATOR SUPERFAMILY"/>
    <property type="match status" value="1"/>
</dbReference>
<dbReference type="Proteomes" id="UP000235371">
    <property type="component" value="Unassembled WGS sequence"/>
</dbReference>
<dbReference type="GeneID" id="36589941"/>